<protein>
    <submittedName>
        <fullName evidence="1">3-beta-hydroxysteroid-delta -isomerase</fullName>
    </submittedName>
</protein>
<evidence type="ECO:0000313" key="2">
    <source>
        <dbReference type="Proteomes" id="UP000805649"/>
    </source>
</evidence>
<proteinExistence type="predicted"/>
<keyword evidence="2" id="KW-1185">Reference proteome</keyword>
<name>A0ACC3ZL68_COLTU</name>
<gene>
    <name evidence="1" type="ORF">CTRU02_202732</name>
</gene>
<accession>A0ACC3ZL68</accession>
<organism evidence="1 2">
    <name type="scientific">Colletotrichum truncatum</name>
    <name type="common">Anthracnose fungus</name>
    <name type="synonym">Colletotrichum capsici</name>
    <dbReference type="NCBI Taxonomy" id="5467"/>
    <lineage>
        <taxon>Eukaryota</taxon>
        <taxon>Fungi</taxon>
        <taxon>Dikarya</taxon>
        <taxon>Ascomycota</taxon>
        <taxon>Pezizomycotina</taxon>
        <taxon>Sordariomycetes</taxon>
        <taxon>Hypocreomycetidae</taxon>
        <taxon>Glomerellales</taxon>
        <taxon>Glomerellaceae</taxon>
        <taxon>Colletotrichum</taxon>
        <taxon>Colletotrichum truncatum species complex</taxon>
    </lineage>
</organism>
<comment type="caution">
    <text evidence="1">The sequence shown here is derived from an EMBL/GenBank/DDBJ whole genome shotgun (WGS) entry which is preliminary data.</text>
</comment>
<reference evidence="1 2" key="1">
    <citation type="journal article" date="2020" name="Phytopathology">
        <title>Genome Sequence Resources of Colletotrichum truncatum, C. plurivorum, C. musicola, and C. sojae: Four Species Pathogenic to Soybean (Glycine max).</title>
        <authorList>
            <person name="Rogerio F."/>
            <person name="Boufleur T.R."/>
            <person name="Ciampi-Guillardi M."/>
            <person name="Sukno S.A."/>
            <person name="Thon M.R."/>
            <person name="Massola Junior N.S."/>
            <person name="Baroncelli R."/>
        </authorList>
    </citation>
    <scope>NUCLEOTIDE SEQUENCE [LARGE SCALE GENOMIC DNA]</scope>
    <source>
        <strain evidence="1 2">CMES1059</strain>
    </source>
</reference>
<dbReference type="Proteomes" id="UP000805649">
    <property type="component" value="Unassembled WGS sequence"/>
</dbReference>
<dbReference type="EMBL" id="VUJX02000001">
    <property type="protein sequence ID" value="KAL0944845.1"/>
    <property type="molecule type" value="Genomic_DNA"/>
</dbReference>
<evidence type="ECO:0000313" key="1">
    <source>
        <dbReference type="EMBL" id="KAL0944845.1"/>
    </source>
</evidence>
<sequence>MAAKVVMNATIPLHPYHPLDASLPGYAENKLDALAICSAFAAGTITILAPTYKIIRRSNPSLPNGELATALWFVLCGFIHFFFEGYFAYNQHRMPAMTDIFGELWKEYSKSDSRYLTQDSFLVPMETVTAVFWGPMSFMCAYCIVNNHPLRHPLQMIISLGQFYGDVLYFGTCTFQEIVNKLVYCRPESFYFYGYYVFMNAIWIVIPFFLLVRSVLAVKRAFAKVAELERVPSKKNI</sequence>